<dbReference type="STRING" id="1892869.ACGLYG10_2568"/>
<dbReference type="OrthoDB" id="3254925at2"/>
<protein>
    <submittedName>
        <fullName evidence="2">Uncharacterized protein</fullName>
    </submittedName>
</protein>
<keyword evidence="3" id="KW-1185">Reference proteome</keyword>
<dbReference type="EMBL" id="FQTT01000013">
    <property type="protein sequence ID" value="SHE26318.1"/>
    <property type="molecule type" value="Genomic_DNA"/>
</dbReference>
<proteinExistence type="predicted"/>
<dbReference type="RefSeq" id="WP_073332645.1">
    <property type="nucleotide sequence ID" value="NZ_FQTT01000013.1"/>
</dbReference>
<dbReference type="AlphaFoldDB" id="A0A1M4S2A4"/>
<reference evidence="3" key="1">
    <citation type="submission" date="2016-09" db="EMBL/GenBank/DDBJ databases">
        <authorList>
            <person name="Strepis N."/>
        </authorList>
    </citation>
    <scope>NUCLEOTIDE SEQUENCE [LARGE SCALE GENOMIC DNA]</scope>
</reference>
<organism evidence="2 3">
    <name type="scientific">Actinomyces glycerinitolerans</name>
    <dbReference type="NCBI Taxonomy" id="1892869"/>
    <lineage>
        <taxon>Bacteria</taxon>
        <taxon>Bacillati</taxon>
        <taxon>Actinomycetota</taxon>
        <taxon>Actinomycetes</taxon>
        <taxon>Actinomycetales</taxon>
        <taxon>Actinomycetaceae</taxon>
        <taxon>Actinomyces</taxon>
    </lineage>
</organism>
<keyword evidence="1" id="KW-1133">Transmembrane helix</keyword>
<evidence type="ECO:0000313" key="2">
    <source>
        <dbReference type="EMBL" id="SHE26318.1"/>
    </source>
</evidence>
<evidence type="ECO:0000313" key="3">
    <source>
        <dbReference type="Proteomes" id="UP000184291"/>
    </source>
</evidence>
<gene>
    <name evidence="2" type="ORF">ACGLYG10_2568</name>
</gene>
<sequence length="76" mass="7822">MLRLMCTLQILAGTVRGRLNAHAGEKGASTVEWVIITGFLIALAALVGRVVYGLVQDASSNLEVPTIGNNGGGDNG</sequence>
<name>A0A1M4S2A4_9ACTO</name>
<feature type="transmembrane region" description="Helical" evidence="1">
    <location>
        <begin position="33"/>
        <end position="52"/>
    </location>
</feature>
<keyword evidence="1" id="KW-0812">Transmembrane</keyword>
<keyword evidence="1" id="KW-0472">Membrane</keyword>
<evidence type="ECO:0000256" key="1">
    <source>
        <dbReference type="SAM" id="Phobius"/>
    </source>
</evidence>
<accession>A0A1M4S2A4</accession>
<dbReference type="Proteomes" id="UP000184291">
    <property type="component" value="Unassembled WGS sequence"/>
</dbReference>